<evidence type="ECO:0000313" key="2">
    <source>
        <dbReference type="EMBL" id="KAL1585172.1"/>
    </source>
</evidence>
<comment type="caution">
    <text evidence="2">The sequence shown here is derived from an EMBL/GenBank/DDBJ whole genome shotgun (WGS) entry which is preliminary data.</text>
</comment>
<feature type="compositionally biased region" description="Low complexity" evidence="1">
    <location>
        <begin position="59"/>
        <end position="74"/>
    </location>
</feature>
<dbReference type="AlphaFoldDB" id="A0AB34KN82"/>
<dbReference type="InterPro" id="IPR032466">
    <property type="entry name" value="Metal_Hydrolase"/>
</dbReference>
<proteinExistence type="predicted"/>
<evidence type="ECO:0000256" key="1">
    <source>
        <dbReference type="SAM" id="MobiDB-lite"/>
    </source>
</evidence>
<dbReference type="SUPFAM" id="SSF51556">
    <property type="entry name" value="Metallo-dependent hydrolases"/>
    <property type="match status" value="1"/>
</dbReference>
<dbReference type="PANTHER" id="PTHR32027:SF0">
    <property type="entry name" value="CYTOSINE DEAMINASE"/>
    <property type="match status" value="1"/>
</dbReference>
<dbReference type="GO" id="GO:0016814">
    <property type="term" value="F:hydrolase activity, acting on carbon-nitrogen (but not peptide) bonds, in cyclic amidines"/>
    <property type="evidence" value="ECO:0007669"/>
    <property type="project" value="TreeGrafter"/>
</dbReference>
<dbReference type="Proteomes" id="UP000803884">
    <property type="component" value="Unassembled WGS sequence"/>
</dbReference>
<evidence type="ECO:0000313" key="3">
    <source>
        <dbReference type="Proteomes" id="UP000803884"/>
    </source>
</evidence>
<dbReference type="GeneID" id="96007918"/>
<dbReference type="EMBL" id="JAAQHG020000021">
    <property type="protein sequence ID" value="KAL1585172.1"/>
    <property type="molecule type" value="Genomic_DNA"/>
</dbReference>
<gene>
    <name evidence="2" type="ORF">WHR41_06475</name>
</gene>
<keyword evidence="3" id="KW-1185">Reference proteome</keyword>
<dbReference type="RefSeq" id="XP_069228278.1">
    <property type="nucleotide sequence ID" value="XM_069375080.1"/>
</dbReference>
<organism evidence="2 3">
    <name type="scientific">Cladosporium halotolerans</name>
    <dbReference type="NCBI Taxonomy" id="1052096"/>
    <lineage>
        <taxon>Eukaryota</taxon>
        <taxon>Fungi</taxon>
        <taxon>Dikarya</taxon>
        <taxon>Ascomycota</taxon>
        <taxon>Pezizomycotina</taxon>
        <taxon>Dothideomycetes</taxon>
        <taxon>Dothideomycetidae</taxon>
        <taxon>Cladosporiales</taxon>
        <taxon>Cladosporiaceae</taxon>
        <taxon>Cladosporium</taxon>
    </lineage>
</organism>
<feature type="region of interest" description="Disordered" evidence="1">
    <location>
        <begin position="59"/>
        <end position="94"/>
    </location>
</feature>
<accession>A0AB34KN82</accession>
<dbReference type="PANTHER" id="PTHR32027">
    <property type="entry name" value="CYTOSINE DEAMINASE"/>
    <property type="match status" value="1"/>
</dbReference>
<sequence>MAQAFLATHGIDLDAELHRLQADPNNSNENPQTSPEIRSITNAILPGTAHPSTLTLTSSTITSINPSNPSQQEKSPPPSQPLPQSTLTSPHPTLLAPSLCHPHIHLDKPYLLSHPRFAAAQILREGTFAEAMALTSAAKRSFTRADLLQRGQRLLDESAAAGVTHARAFVEVDGVVGTKCLEAGLELKAGMEGRLRVQVCAFAQEALFSGSEGDEDGGKGVVRALMEEAAVREEVEALGSTPYVEGDRGRMERNVEWMVELAVETGKHLDFHLDYNLDAGKEALVWFVVRTLRGKGWRERNAGKTVVLGHCTRLSLFTDDEWRRLRDEIGDLPVSFVGLPTSDLFMMRTPERTRGTLDVPRMIKEYGLNACIGVNNVGNAFTPQGSCDPLALACSCIGVYSAGLQADAEMLYECVSTRARKAIGFGRVDGEKPEDSRVDTAIHEGDKADLLLFGSDKEEWRTRASVSEAIYLHDQGRGRRAMLEGRLANE</sequence>
<protein>
    <recommendedName>
        <fullName evidence="4">Metallo-dependent hydrolase</fullName>
    </recommendedName>
</protein>
<dbReference type="Gene3D" id="3.20.20.140">
    <property type="entry name" value="Metal-dependent hydrolases"/>
    <property type="match status" value="1"/>
</dbReference>
<dbReference type="InterPro" id="IPR052349">
    <property type="entry name" value="Metallo-hydrolase_Enzymes"/>
</dbReference>
<name>A0AB34KN82_9PEZI</name>
<reference evidence="2 3" key="1">
    <citation type="journal article" date="2020" name="Microbiol. Resour. Announc.">
        <title>Draft Genome Sequence of a Cladosporium Species Isolated from the Mesophotic Ascidian Didemnum maculosum.</title>
        <authorList>
            <person name="Gioti A."/>
            <person name="Siaperas R."/>
            <person name="Nikolaivits E."/>
            <person name="Le Goff G."/>
            <person name="Ouazzani J."/>
            <person name="Kotoulas G."/>
            <person name="Topakas E."/>
        </authorList>
    </citation>
    <scope>NUCLEOTIDE SEQUENCE [LARGE SCALE GENOMIC DNA]</scope>
    <source>
        <strain evidence="2 3">TM138-S3</strain>
    </source>
</reference>
<evidence type="ECO:0008006" key="4">
    <source>
        <dbReference type="Google" id="ProtNLM"/>
    </source>
</evidence>